<evidence type="ECO:0000256" key="3">
    <source>
        <dbReference type="ARBA" id="ARBA00022692"/>
    </source>
</evidence>
<keyword evidence="9" id="KW-1185">Reference proteome</keyword>
<organism evidence="8 9">
    <name type="scientific">Pendulispora brunnea</name>
    <dbReference type="NCBI Taxonomy" id="2905690"/>
    <lineage>
        <taxon>Bacteria</taxon>
        <taxon>Pseudomonadati</taxon>
        <taxon>Myxococcota</taxon>
        <taxon>Myxococcia</taxon>
        <taxon>Myxococcales</taxon>
        <taxon>Sorangiineae</taxon>
        <taxon>Pendulisporaceae</taxon>
        <taxon>Pendulispora</taxon>
    </lineage>
</organism>
<keyword evidence="4 6" id="KW-1133">Transmembrane helix</keyword>
<evidence type="ECO:0000256" key="6">
    <source>
        <dbReference type="SAM" id="Phobius"/>
    </source>
</evidence>
<accession>A0ABZ2JX08</accession>
<reference evidence="8 9" key="1">
    <citation type="submission" date="2021-12" db="EMBL/GenBank/DDBJ databases">
        <title>Discovery of the Pendulisporaceae a myxobacterial family with distinct sporulation behavior and unique specialized metabolism.</title>
        <authorList>
            <person name="Garcia R."/>
            <person name="Popoff A."/>
            <person name="Bader C.D."/>
            <person name="Loehr J."/>
            <person name="Walesch S."/>
            <person name="Walt C."/>
            <person name="Boldt J."/>
            <person name="Bunk B."/>
            <person name="Haeckl F.J.F.P.J."/>
            <person name="Gunesch A.P."/>
            <person name="Birkelbach J."/>
            <person name="Nuebel U."/>
            <person name="Pietschmann T."/>
            <person name="Bach T."/>
            <person name="Mueller R."/>
        </authorList>
    </citation>
    <scope>NUCLEOTIDE SEQUENCE [LARGE SCALE GENOMIC DNA]</scope>
    <source>
        <strain evidence="8 9">MSr12523</strain>
    </source>
</reference>
<dbReference type="PANTHER" id="PTHR43124">
    <property type="entry name" value="PURINE EFFLUX PUMP PBUE"/>
    <property type="match status" value="1"/>
</dbReference>
<dbReference type="InterPro" id="IPR050189">
    <property type="entry name" value="MFS_Efflux_Transporters"/>
</dbReference>
<dbReference type="Gene3D" id="1.20.1250.20">
    <property type="entry name" value="MFS general substrate transporter like domains"/>
    <property type="match status" value="1"/>
</dbReference>
<dbReference type="InterPro" id="IPR036259">
    <property type="entry name" value="MFS_trans_sf"/>
</dbReference>
<dbReference type="RefSeq" id="WP_394840902.1">
    <property type="nucleotide sequence ID" value="NZ_CP089982.1"/>
</dbReference>
<keyword evidence="3 6" id="KW-0812">Transmembrane</keyword>
<sequence>MPLALYALTVGAFGIGVTEFVMTGLLVPIAADLDVSIASTGLLVSGYAMGAAVGAPALTALSRQLPRKMVLALLMLIFTVGNAACALAPSYPLLMAARVVTSLAHRTYLGVGSVVATHMVPSQKKASAVATMFAGLTLANIVGVPGGTWLAGALGWRATLTQ</sequence>
<feature type="transmembrane region" description="Helical" evidence="6">
    <location>
        <begin position="70"/>
        <end position="91"/>
    </location>
</feature>
<gene>
    <name evidence="8" type="ORF">LZC95_27980</name>
</gene>
<feature type="transmembrane region" description="Helical" evidence="6">
    <location>
        <begin position="7"/>
        <end position="31"/>
    </location>
</feature>
<evidence type="ECO:0000259" key="7">
    <source>
        <dbReference type="PROSITE" id="PS50850"/>
    </source>
</evidence>
<evidence type="ECO:0000313" key="8">
    <source>
        <dbReference type="EMBL" id="WXA90289.1"/>
    </source>
</evidence>
<evidence type="ECO:0000256" key="1">
    <source>
        <dbReference type="ARBA" id="ARBA00004651"/>
    </source>
</evidence>
<evidence type="ECO:0000256" key="5">
    <source>
        <dbReference type="ARBA" id="ARBA00023136"/>
    </source>
</evidence>
<feature type="transmembrane region" description="Helical" evidence="6">
    <location>
        <begin position="133"/>
        <end position="156"/>
    </location>
</feature>
<dbReference type="SUPFAM" id="SSF103473">
    <property type="entry name" value="MFS general substrate transporter"/>
    <property type="match status" value="1"/>
</dbReference>
<dbReference type="Proteomes" id="UP001379533">
    <property type="component" value="Chromosome"/>
</dbReference>
<protein>
    <submittedName>
        <fullName evidence="8">MFS transporter</fullName>
    </submittedName>
</protein>
<name>A0ABZ2JX08_9BACT</name>
<evidence type="ECO:0000313" key="9">
    <source>
        <dbReference type="Proteomes" id="UP001379533"/>
    </source>
</evidence>
<dbReference type="PROSITE" id="PS50850">
    <property type="entry name" value="MFS"/>
    <property type="match status" value="1"/>
</dbReference>
<evidence type="ECO:0000256" key="2">
    <source>
        <dbReference type="ARBA" id="ARBA00022475"/>
    </source>
</evidence>
<feature type="domain" description="Major facilitator superfamily (MFS) profile" evidence="7">
    <location>
        <begin position="4"/>
        <end position="162"/>
    </location>
</feature>
<dbReference type="EMBL" id="CP089982">
    <property type="protein sequence ID" value="WXA90289.1"/>
    <property type="molecule type" value="Genomic_DNA"/>
</dbReference>
<comment type="subcellular location">
    <subcellularLocation>
        <location evidence="1">Cell membrane</location>
        <topology evidence="1">Multi-pass membrane protein</topology>
    </subcellularLocation>
</comment>
<dbReference type="PANTHER" id="PTHR43124:SF8">
    <property type="entry name" value="INNER MEMBRANE TRANSPORT PROTEIN YDHP"/>
    <property type="match status" value="1"/>
</dbReference>
<keyword evidence="2" id="KW-1003">Cell membrane</keyword>
<feature type="transmembrane region" description="Helical" evidence="6">
    <location>
        <begin position="37"/>
        <end position="58"/>
    </location>
</feature>
<dbReference type="InterPro" id="IPR011701">
    <property type="entry name" value="MFS"/>
</dbReference>
<proteinExistence type="predicted"/>
<dbReference type="Pfam" id="PF07690">
    <property type="entry name" value="MFS_1"/>
    <property type="match status" value="1"/>
</dbReference>
<keyword evidence="5 6" id="KW-0472">Membrane</keyword>
<dbReference type="InterPro" id="IPR020846">
    <property type="entry name" value="MFS_dom"/>
</dbReference>
<evidence type="ECO:0000256" key="4">
    <source>
        <dbReference type="ARBA" id="ARBA00022989"/>
    </source>
</evidence>